<reference evidence="2" key="1">
    <citation type="submission" date="2016-01" db="EMBL/GenBank/DDBJ databases">
        <title>Draft genome of Chromobacterium sp. F49.</title>
        <authorList>
            <person name="Hong K.W."/>
        </authorList>
    </citation>
    <scope>NUCLEOTIDE SEQUENCE [LARGE SCALE GENOMIC DNA]</scope>
    <source>
        <strain evidence="2">M63</strain>
    </source>
</reference>
<proteinExistence type="predicted"/>
<protein>
    <recommendedName>
        <fullName evidence="3">DUF3139 domain-containing protein</fullName>
    </recommendedName>
</protein>
<evidence type="ECO:0008006" key="3">
    <source>
        <dbReference type="Google" id="ProtNLM"/>
    </source>
</evidence>
<name>A0A163XY00_9BACL</name>
<sequence>MNKRKYLLFSLLGLVIVSGLMISSLTFDEIGKIGSQSGDTNEKEKIKKEFLYSLNIDEHLSEEEIQQLSGEYDFKTNDYYIEAIYKNEPSVIYVYYKNQNGGFKLGGVLGEGQGKSPEELSNDHIFSSYIKGT</sequence>
<dbReference type="EMBL" id="LQRA01000055">
    <property type="protein sequence ID" value="KZE78621.1"/>
    <property type="molecule type" value="Genomic_DNA"/>
</dbReference>
<evidence type="ECO:0000313" key="2">
    <source>
        <dbReference type="Proteomes" id="UP000076563"/>
    </source>
</evidence>
<organism evidence="1 2">
    <name type="scientific">Paenibacillus elgii</name>
    <dbReference type="NCBI Taxonomy" id="189691"/>
    <lineage>
        <taxon>Bacteria</taxon>
        <taxon>Bacillati</taxon>
        <taxon>Bacillota</taxon>
        <taxon>Bacilli</taxon>
        <taxon>Bacillales</taxon>
        <taxon>Paenibacillaceae</taxon>
        <taxon>Paenibacillus</taxon>
    </lineage>
</organism>
<comment type="caution">
    <text evidence="1">The sequence shown here is derived from an EMBL/GenBank/DDBJ whole genome shotgun (WGS) entry which is preliminary data.</text>
</comment>
<evidence type="ECO:0000313" key="1">
    <source>
        <dbReference type="EMBL" id="KZE78621.1"/>
    </source>
</evidence>
<dbReference type="RefSeq" id="WP_063182820.1">
    <property type="nucleotide sequence ID" value="NZ_LQRA01000055.1"/>
</dbReference>
<dbReference type="Proteomes" id="UP000076563">
    <property type="component" value="Unassembled WGS sequence"/>
</dbReference>
<accession>A0A163XY00</accession>
<dbReference type="AlphaFoldDB" id="A0A163XY00"/>
<gene>
    <name evidence="1" type="ORF">AV654_02395</name>
</gene>
<keyword evidence="2" id="KW-1185">Reference proteome</keyword>
<dbReference type="OrthoDB" id="228265at186822"/>